<dbReference type="EMBL" id="VDFY01000173">
    <property type="protein sequence ID" value="TNH27248.1"/>
    <property type="molecule type" value="Genomic_DNA"/>
</dbReference>
<evidence type="ECO:0000313" key="2">
    <source>
        <dbReference type="Proteomes" id="UP000306145"/>
    </source>
</evidence>
<organism evidence="1 2">
    <name type="scientific">Micromonospora orduensis</name>
    <dbReference type="NCBI Taxonomy" id="1420891"/>
    <lineage>
        <taxon>Bacteria</taxon>
        <taxon>Bacillati</taxon>
        <taxon>Actinomycetota</taxon>
        <taxon>Actinomycetes</taxon>
        <taxon>Micromonosporales</taxon>
        <taxon>Micromonosporaceae</taxon>
        <taxon>Micromonospora</taxon>
    </lineage>
</organism>
<keyword evidence="2" id="KW-1185">Reference proteome</keyword>
<comment type="caution">
    <text evidence="1">The sequence shown here is derived from an EMBL/GenBank/DDBJ whole genome shotgun (WGS) entry which is preliminary data.</text>
</comment>
<sequence>MTTKGPTAVQCRDGDQLRTAASDLLRASGYEPERANRLVRGAAQEGFAVPAVGAEAVEAGEDVEGVRDGHDDSLVRVRSVRRASRKTRSVSLPASAMAWS</sequence>
<accession>A0A5C4QNT9</accession>
<name>A0A5C4QNT9_9ACTN</name>
<proteinExistence type="predicted"/>
<dbReference type="Proteomes" id="UP000306145">
    <property type="component" value="Unassembled WGS sequence"/>
</dbReference>
<dbReference type="AlphaFoldDB" id="A0A5C4QNT9"/>
<gene>
    <name evidence="1" type="ORF">FHG89_18725</name>
</gene>
<evidence type="ECO:0000313" key="1">
    <source>
        <dbReference type="EMBL" id="TNH27248.1"/>
    </source>
</evidence>
<reference evidence="1 2" key="1">
    <citation type="submission" date="2019-06" db="EMBL/GenBank/DDBJ databases">
        <title>Micromonospora ordensis sp. nov., isolated from deep marine sediment.</title>
        <authorList>
            <person name="Veyisoglu A."/>
            <person name="Carro L."/>
            <person name="Klenk H.-P."/>
            <person name="Sahin N."/>
        </authorList>
    </citation>
    <scope>NUCLEOTIDE SEQUENCE [LARGE SCALE GENOMIC DNA]</scope>
    <source>
        <strain evidence="1 2">S2509</strain>
    </source>
</reference>
<protein>
    <submittedName>
        <fullName evidence="1">Uncharacterized protein</fullName>
    </submittedName>
</protein>